<dbReference type="InterPro" id="IPR013196">
    <property type="entry name" value="HTH_11"/>
</dbReference>
<feature type="domain" description="PRD" evidence="8">
    <location>
        <begin position="290"/>
        <end position="397"/>
    </location>
</feature>
<dbReference type="PANTHER" id="PTHR30185:SF18">
    <property type="entry name" value="TRANSCRIPTIONAL REGULATOR MTLR"/>
    <property type="match status" value="1"/>
</dbReference>
<dbReference type="SUPFAM" id="SSF55804">
    <property type="entry name" value="Phoshotransferase/anion transport protein"/>
    <property type="match status" value="1"/>
</dbReference>
<keyword evidence="5" id="KW-0804">Transcription</keyword>
<keyword evidence="1" id="KW-0808">Transferase</keyword>
<keyword evidence="10" id="KW-1185">Reference proteome</keyword>
<accession>A0A377GZ04</accession>
<dbReference type="InterPro" id="IPR036095">
    <property type="entry name" value="PTS_EIIB-like_sf"/>
</dbReference>
<dbReference type="Pfam" id="PF05043">
    <property type="entry name" value="Mga"/>
    <property type="match status" value="1"/>
</dbReference>
<dbReference type="Pfam" id="PF00874">
    <property type="entry name" value="PRD"/>
    <property type="match status" value="1"/>
</dbReference>
<reference evidence="9 10" key="1">
    <citation type="submission" date="2018-06" db="EMBL/GenBank/DDBJ databases">
        <authorList>
            <consortium name="Pathogen Informatics"/>
            <person name="Doyle S."/>
        </authorList>
    </citation>
    <scope>NUCLEOTIDE SEQUENCE [LARGE SCALE GENOMIC DNA]</scope>
    <source>
        <strain evidence="9 10">NCTC10723</strain>
    </source>
</reference>
<evidence type="ECO:0000256" key="4">
    <source>
        <dbReference type="ARBA" id="ARBA00023159"/>
    </source>
</evidence>
<dbReference type="Pfam" id="PF08279">
    <property type="entry name" value="HTH_11"/>
    <property type="match status" value="1"/>
</dbReference>
<dbReference type="SUPFAM" id="SSF52794">
    <property type="entry name" value="PTS system IIB component-like"/>
    <property type="match status" value="1"/>
</dbReference>
<sequence length="684" mass="79749">MTNRMLDILKILLENEGKSSYKYLSENLFINERSIRYDIEKINELLSESHFIEIEKKSKGELFYSNLNVLSDVISFFQKNISTDEIKDEIVLFKTLFQEKLNLKDLGEELDVSRTTIKNIVREIREKLEKYNLKLETEIQKGLILVGEEGNIRTAQLKFLNKYFNYFSSKHSEFIKKLLDEIFLLEYKEISKKFIDILMEEKNILIADEPYLTFQNYICIMIWRLKNSKVLTKIENENFFKRTAEYSQIKNNIKIIEKNFNIFMNDIEILKLTDLYLGCHNYCNESNFYNFWIEIDVLAKKIIENFSINIEIDLTKDKDLLYGIINHLKPTIHRLKNSISLENSILTDFLKNYKPIFEATKKSLSPLEDFIGMEITPDEIAFLGTHFKSAIDKNFSLEKKVLIVCGFGYGTSKLLAQQLKNAYSVFVKDIIPIYKLEEYDLDEIDLIITTLHLDNSFSKPIVQVNTILSNEDKINLQKAGLQEQQRKIKFSNLIKIIEKNTLITDFVTLKKGLKEFIGDLLIDDTSRNILSLSELLKNNIILQSDSNNWKEAILEIGEMLVDDGSCDKTYIDSMIKKIEEYGSYMVTNKKIAIPHSKNDNNVFKTVMGLLTLENEVIFPGNLPVKTILVFTSIDGEEHLEALADFMDLANNHNFLSRLDEFTNIRKVKDTIKKFEFLSKIGKNE</sequence>
<dbReference type="GO" id="GO:0008982">
    <property type="term" value="F:protein-N(PI)-phosphohistidine-sugar phosphotransferase activity"/>
    <property type="evidence" value="ECO:0007669"/>
    <property type="project" value="InterPro"/>
</dbReference>
<dbReference type="Gene3D" id="3.40.930.10">
    <property type="entry name" value="Mannitol-specific EII, Chain A"/>
    <property type="match status" value="1"/>
</dbReference>
<evidence type="ECO:0000256" key="1">
    <source>
        <dbReference type="ARBA" id="ARBA00022679"/>
    </source>
</evidence>
<evidence type="ECO:0000313" key="9">
    <source>
        <dbReference type="EMBL" id="STO32093.1"/>
    </source>
</evidence>
<dbReference type="CDD" id="cd05568">
    <property type="entry name" value="PTS_IIB_bgl_like"/>
    <property type="match status" value="1"/>
</dbReference>
<feature type="domain" description="PRD" evidence="8">
    <location>
        <begin position="182"/>
        <end position="286"/>
    </location>
</feature>
<dbReference type="InterPro" id="IPR016152">
    <property type="entry name" value="PTrfase/Anion_transptr"/>
</dbReference>
<proteinExistence type="predicted"/>
<dbReference type="SUPFAM" id="SSF63520">
    <property type="entry name" value="PTS-regulatory domain, PRD"/>
    <property type="match status" value="2"/>
</dbReference>
<keyword evidence="4" id="KW-0010">Activator</keyword>
<dbReference type="PROSITE" id="PS51099">
    <property type="entry name" value="PTS_EIIB_TYPE_2"/>
    <property type="match status" value="1"/>
</dbReference>
<dbReference type="InterPro" id="IPR013324">
    <property type="entry name" value="RNA_pol_sigma_r3/r4-like"/>
</dbReference>
<dbReference type="AlphaFoldDB" id="A0A377GZ04"/>
<feature type="domain" description="PTS EIIA type-2" evidence="6">
    <location>
        <begin position="533"/>
        <end position="674"/>
    </location>
</feature>
<feature type="domain" description="PTS EIIB type-2" evidence="7">
    <location>
        <begin position="399"/>
        <end position="488"/>
    </location>
</feature>
<dbReference type="PANTHER" id="PTHR30185">
    <property type="entry name" value="CRYPTIC BETA-GLUCOSIDE BGL OPERON ANTITERMINATOR"/>
    <property type="match status" value="1"/>
</dbReference>
<dbReference type="InterPro" id="IPR007737">
    <property type="entry name" value="Mga_HTH"/>
</dbReference>
<keyword evidence="2" id="KW-0677">Repeat</keyword>
<dbReference type="EMBL" id="UGGU01000003">
    <property type="protein sequence ID" value="STO32093.1"/>
    <property type="molecule type" value="Genomic_DNA"/>
</dbReference>
<gene>
    <name evidence="9" type="primary">licR</name>
    <name evidence="9" type="ORF">NCTC10723_01565</name>
</gene>
<evidence type="ECO:0000256" key="2">
    <source>
        <dbReference type="ARBA" id="ARBA00022737"/>
    </source>
</evidence>
<evidence type="ECO:0000259" key="7">
    <source>
        <dbReference type="PROSITE" id="PS51099"/>
    </source>
</evidence>
<dbReference type="SUPFAM" id="SSF88659">
    <property type="entry name" value="Sigma3 and sigma4 domains of RNA polymerase sigma factors"/>
    <property type="match status" value="1"/>
</dbReference>
<dbReference type="InterPro" id="IPR002178">
    <property type="entry name" value="PTS_EIIA_type-2_dom"/>
</dbReference>
<evidence type="ECO:0000259" key="6">
    <source>
        <dbReference type="PROSITE" id="PS51094"/>
    </source>
</evidence>
<dbReference type="Gene3D" id="3.40.50.2300">
    <property type="match status" value="1"/>
</dbReference>
<name>A0A377GZ04_9FUSO</name>
<dbReference type="PROSITE" id="PS51372">
    <property type="entry name" value="PRD_2"/>
    <property type="match status" value="2"/>
</dbReference>
<organism evidence="9 10">
    <name type="scientific">Fusobacterium necrogenes</name>
    <dbReference type="NCBI Taxonomy" id="858"/>
    <lineage>
        <taxon>Bacteria</taxon>
        <taxon>Fusobacteriati</taxon>
        <taxon>Fusobacteriota</taxon>
        <taxon>Fusobacteriia</taxon>
        <taxon>Fusobacteriales</taxon>
        <taxon>Fusobacteriaceae</taxon>
        <taxon>Fusobacterium</taxon>
    </lineage>
</organism>
<evidence type="ECO:0000256" key="3">
    <source>
        <dbReference type="ARBA" id="ARBA00023015"/>
    </source>
</evidence>
<dbReference type="InterPro" id="IPR011608">
    <property type="entry name" value="PRD"/>
</dbReference>
<dbReference type="GO" id="GO:0009401">
    <property type="term" value="P:phosphoenolpyruvate-dependent sugar phosphotransferase system"/>
    <property type="evidence" value="ECO:0007669"/>
    <property type="project" value="InterPro"/>
</dbReference>
<dbReference type="Proteomes" id="UP000255328">
    <property type="component" value="Unassembled WGS sequence"/>
</dbReference>
<evidence type="ECO:0000256" key="5">
    <source>
        <dbReference type="ARBA" id="ARBA00023163"/>
    </source>
</evidence>
<dbReference type="InterPro" id="IPR013011">
    <property type="entry name" value="PTS_EIIB_2"/>
</dbReference>
<dbReference type="InterPro" id="IPR050661">
    <property type="entry name" value="BglG_antiterminators"/>
</dbReference>
<protein>
    <submittedName>
        <fullName evidence="9">Probable licABCH operon regulator</fullName>
    </submittedName>
</protein>
<dbReference type="RefSeq" id="WP_115270971.1">
    <property type="nucleotide sequence ID" value="NZ_UGGU01000003.1"/>
</dbReference>
<evidence type="ECO:0000259" key="8">
    <source>
        <dbReference type="PROSITE" id="PS51372"/>
    </source>
</evidence>
<dbReference type="InterPro" id="IPR036634">
    <property type="entry name" value="PRD_sf"/>
</dbReference>
<keyword evidence="3" id="KW-0805">Transcription regulation</keyword>
<evidence type="ECO:0000313" key="10">
    <source>
        <dbReference type="Proteomes" id="UP000255328"/>
    </source>
</evidence>
<dbReference type="OrthoDB" id="83598at2"/>
<dbReference type="Pfam" id="PF00359">
    <property type="entry name" value="PTS_EIIA_2"/>
    <property type="match status" value="1"/>
</dbReference>
<dbReference type="GO" id="GO:0006355">
    <property type="term" value="P:regulation of DNA-templated transcription"/>
    <property type="evidence" value="ECO:0007669"/>
    <property type="project" value="InterPro"/>
</dbReference>
<dbReference type="Gene3D" id="1.10.1790.10">
    <property type="entry name" value="PRD domain"/>
    <property type="match status" value="1"/>
</dbReference>
<dbReference type="PROSITE" id="PS51094">
    <property type="entry name" value="PTS_EIIA_TYPE_2"/>
    <property type="match status" value="1"/>
</dbReference>